<evidence type="ECO:0000313" key="3">
    <source>
        <dbReference type="Proteomes" id="UP000461880"/>
    </source>
</evidence>
<dbReference type="AlphaFoldDB" id="A0A7X2TGX8"/>
<dbReference type="Pfam" id="PF08984">
    <property type="entry name" value="DUF1858"/>
    <property type="match status" value="1"/>
</dbReference>
<sequence length="71" mass="7625">MENAIVTEKTLVGELVENYPETAKVLYGIGMYCLGCPASQGDSVKDACEIHGVDPSIVVHALNEKIAEFRG</sequence>
<dbReference type="Proteomes" id="UP000461880">
    <property type="component" value="Unassembled WGS sequence"/>
</dbReference>
<dbReference type="InterPro" id="IPR023883">
    <property type="entry name" value="CHP03980_redox-disulphide"/>
</dbReference>
<dbReference type="NCBIfam" id="TIGR03980">
    <property type="entry name" value="prismane_assoc"/>
    <property type="match status" value="1"/>
</dbReference>
<keyword evidence="3" id="KW-1185">Reference proteome</keyword>
<evidence type="ECO:0000313" key="2">
    <source>
        <dbReference type="EMBL" id="MSS58956.1"/>
    </source>
</evidence>
<dbReference type="RefSeq" id="WP_154504995.1">
    <property type="nucleotide sequence ID" value="NZ_VUMN01000020.1"/>
</dbReference>
<evidence type="ECO:0000259" key="1">
    <source>
        <dbReference type="Pfam" id="PF08984"/>
    </source>
</evidence>
<dbReference type="SUPFAM" id="SSF140683">
    <property type="entry name" value="SP0561-like"/>
    <property type="match status" value="1"/>
</dbReference>
<gene>
    <name evidence="2" type="ORF">FYJ51_08555</name>
</gene>
<comment type="caution">
    <text evidence="2">The sequence shown here is derived from an EMBL/GenBank/DDBJ whole genome shotgun (WGS) entry which is preliminary data.</text>
</comment>
<dbReference type="PANTHER" id="PTHR39341">
    <property type="entry name" value="BSL7085 PROTEIN"/>
    <property type="match status" value="1"/>
</dbReference>
<dbReference type="EMBL" id="VUMN01000020">
    <property type="protein sequence ID" value="MSS58956.1"/>
    <property type="molecule type" value="Genomic_DNA"/>
</dbReference>
<dbReference type="InterPro" id="IPR038062">
    <property type="entry name" value="ScdA-like_N_sf"/>
</dbReference>
<proteinExistence type="predicted"/>
<accession>A0A7X2TGX8</accession>
<protein>
    <submittedName>
        <fullName evidence="2">DUF1858 domain-containing protein</fullName>
    </submittedName>
</protein>
<dbReference type="Gene3D" id="1.10.3910.10">
    <property type="entry name" value="SP0561-like"/>
    <property type="match status" value="1"/>
</dbReference>
<dbReference type="InterPro" id="IPR015077">
    <property type="entry name" value="DUF1858"/>
</dbReference>
<feature type="domain" description="DUF1858" evidence="1">
    <location>
        <begin position="7"/>
        <end position="56"/>
    </location>
</feature>
<reference evidence="2 3" key="1">
    <citation type="submission" date="2019-08" db="EMBL/GenBank/DDBJ databases">
        <title>In-depth cultivation of the pig gut microbiome towards novel bacterial diversity and tailored functional studies.</title>
        <authorList>
            <person name="Wylensek D."/>
            <person name="Hitch T.C.A."/>
            <person name="Clavel T."/>
        </authorList>
    </citation>
    <scope>NUCLEOTIDE SEQUENCE [LARGE SCALE GENOMIC DNA]</scope>
    <source>
        <strain evidence="2 3">Oil+RF-744-GAM-WT-6</strain>
    </source>
</reference>
<name>A0A7X2TGX8_9FIRM</name>
<dbReference type="PANTHER" id="PTHR39341:SF1">
    <property type="entry name" value="DUF1858 DOMAIN-CONTAINING PROTEIN"/>
    <property type="match status" value="1"/>
</dbReference>
<organism evidence="2 3">
    <name type="scientific">Stecheria intestinalis</name>
    <dbReference type="NCBI Taxonomy" id="2606630"/>
    <lineage>
        <taxon>Bacteria</taxon>
        <taxon>Bacillati</taxon>
        <taxon>Bacillota</taxon>
        <taxon>Erysipelotrichia</taxon>
        <taxon>Erysipelotrichales</taxon>
        <taxon>Erysipelotrichaceae</taxon>
        <taxon>Stecheria</taxon>
    </lineage>
</organism>